<accession>A0A4Z1P0H7</accession>
<evidence type="ECO:0000256" key="2">
    <source>
        <dbReference type="SAM" id="MobiDB-lite"/>
    </source>
</evidence>
<feature type="coiled-coil region" evidence="1">
    <location>
        <begin position="21"/>
        <end position="84"/>
    </location>
</feature>
<feature type="compositionally biased region" description="Acidic residues" evidence="2">
    <location>
        <begin position="302"/>
        <end position="317"/>
    </location>
</feature>
<proteinExistence type="predicted"/>
<dbReference type="AlphaFoldDB" id="A0A4Z1P0H7"/>
<gene>
    <name evidence="3" type="ORF">E6O75_ATG08756</name>
</gene>
<evidence type="ECO:0000313" key="3">
    <source>
        <dbReference type="EMBL" id="TID14610.1"/>
    </source>
</evidence>
<feature type="region of interest" description="Disordered" evidence="2">
    <location>
        <begin position="299"/>
        <end position="323"/>
    </location>
</feature>
<comment type="caution">
    <text evidence="3">The sequence shown here is derived from an EMBL/GenBank/DDBJ whole genome shotgun (WGS) entry which is preliminary data.</text>
</comment>
<protein>
    <submittedName>
        <fullName evidence="3">Uncharacterized protein</fullName>
    </submittedName>
</protein>
<reference evidence="3 4" key="1">
    <citation type="submission" date="2019-04" db="EMBL/GenBank/DDBJ databases">
        <title>High contiguity whole genome sequence and gene annotation resource for two Venturia nashicola isolates.</title>
        <authorList>
            <person name="Prokchorchik M."/>
            <person name="Won K."/>
            <person name="Lee Y."/>
            <person name="Choi E.D."/>
            <person name="Segonzac C."/>
            <person name="Sohn K.H."/>
        </authorList>
    </citation>
    <scope>NUCLEOTIDE SEQUENCE [LARGE SCALE GENOMIC DNA]</scope>
    <source>
        <strain evidence="3 4">PRI2</strain>
    </source>
</reference>
<evidence type="ECO:0000256" key="1">
    <source>
        <dbReference type="SAM" id="Coils"/>
    </source>
</evidence>
<evidence type="ECO:0000313" key="4">
    <source>
        <dbReference type="Proteomes" id="UP000298493"/>
    </source>
</evidence>
<dbReference type="Proteomes" id="UP000298493">
    <property type="component" value="Unassembled WGS sequence"/>
</dbReference>
<feature type="region of interest" description="Disordered" evidence="2">
    <location>
        <begin position="138"/>
        <end position="196"/>
    </location>
</feature>
<name>A0A4Z1P0H7_9PEZI</name>
<feature type="compositionally biased region" description="Polar residues" evidence="2">
    <location>
        <begin position="142"/>
        <end position="151"/>
    </location>
</feature>
<keyword evidence="4" id="KW-1185">Reference proteome</keyword>
<keyword evidence="1" id="KW-0175">Coiled coil</keyword>
<organism evidence="3 4">
    <name type="scientific">Venturia nashicola</name>
    <dbReference type="NCBI Taxonomy" id="86259"/>
    <lineage>
        <taxon>Eukaryota</taxon>
        <taxon>Fungi</taxon>
        <taxon>Dikarya</taxon>
        <taxon>Ascomycota</taxon>
        <taxon>Pezizomycotina</taxon>
        <taxon>Dothideomycetes</taxon>
        <taxon>Pleosporomycetidae</taxon>
        <taxon>Venturiales</taxon>
        <taxon>Venturiaceae</taxon>
        <taxon>Venturia</taxon>
    </lineage>
</organism>
<dbReference type="EMBL" id="SNSC02000022">
    <property type="protein sequence ID" value="TID14610.1"/>
    <property type="molecule type" value="Genomic_DNA"/>
</dbReference>
<feature type="compositionally biased region" description="Basic residues" evidence="2">
    <location>
        <begin position="181"/>
        <end position="191"/>
    </location>
</feature>
<sequence length="323" mass="37489">MLSITSRFFVLDLDYGHELCLNQLNQQKFTVIRALERLEKRAAEVLYKKQKWFNWVRQCQEDEEKQAENEKEKIKREAALFRRQWKQVEQRLRVLRAKEEQKRQDAYLDKAYEERMLELEDMDVSDWDPIEDFTEDKRAEQQMAQVSISDSVNEEQREEQSENLSALEPSAAGIENEGASKKKKRNNKKKAAANVYQPGQSNSTALVKQTANNAKIPDKTLVKDEIDTLMSQIVEIKHLLFCRLLLTHATLLPIALHADSVGAFLADTEVSEDNLRDLCLQMEQPDLQQLRDACADLTREDDHDDAEMCDDEEEEPSDLTALK</sequence>